<accession>A0AAU8LND4</accession>
<dbReference type="RefSeq" id="WP_354676183.1">
    <property type="nucleotide sequence ID" value="NZ_CP159362.1"/>
</dbReference>
<organism evidence="1">
    <name type="scientific">Pseudomonas syringae CC1417</name>
    <dbReference type="NCBI Taxonomy" id="1357272"/>
    <lineage>
        <taxon>Bacteria</taxon>
        <taxon>Pseudomonadati</taxon>
        <taxon>Pseudomonadota</taxon>
        <taxon>Gammaproteobacteria</taxon>
        <taxon>Pseudomonadales</taxon>
        <taxon>Pseudomonadaceae</taxon>
        <taxon>Pseudomonas</taxon>
        <taxon>Pseudomonas syringae</taxon>
    </lineage>
</organism>
<protein>
    <submittedName>
        <fullName evidence="1">Uncharacterized protein</fullName>
    </submittedName>
</protein>
<gene>
    <name evidence="1" type="ORF">N011_14365</name>
</gene>
<reference evidence="1" key="2">
    <citation type="submission" date="2024-07" db="EMBL/GenBank/DDBJ databases">
        <title>A complete genome sequence for Pseudomonas syringae CC1417.</title>
        <authorList>
            <person name="Baltrus D.A."/>
        </authorList>
    </citation>
    <scope>NUCLEOTIDE SEQUENCE</scope>
    <source>
        <strain evidence="1">CC1417</strain>
    </source>
</reference>
<reference evidence="1" key="1">
    <citation type="journal article" date="2014" name="Genome Announc.">
        <title>Draft Genome Sequences of a Phylogenetically Diverse Suite of Pseudomonas syringae Strains from Multiple Source Populations.</title>
        <authorList>
            <person name="Baltrus D.A."/>
            <person name="Yourstone S."/>
            <person name="Lind A."/>
            <person name="Guilbaud C."/>
            <person name="Sands D.C."/>
            <person name="Jones C.D."/>
            <person name="Morris C.E."/>
            <person name="Dangl J.L."/>
        </authorList>
    </citation>
    <scope>NUCLEOTIDE SEQUENCE</scope>
    <source>
        <strain evidence="1">CC1417</strain>
    </source>
</reference>
<name>A0AAU8LND4_PSESX</name>
<evidence type="ECO:0000313" key="1">
    <source>
        <dbReference type="EMBL" id="XCN70314.1"/>
    </source>
</evidence>
<sequence>MLALKESVVDDTCVQVAENVADDQAPLKSGNALTATSRTGHVKECEVFESQFPEGTQWVDGTGFVVGATDQLSRQP</sequence>
<proteinExistence type="predicted"/>
<dbReference type="AlphaFoldDB" id="A0AAU8LND4"/>
<dbReference type="EMBL" id="CP159362">
    <property type="protein sequence ID" value="XCN70314.1"/>
    <property type="molecule type" value="Genomic_DNA"/>
</dbReference>